<accession>A0A3R7M179</accession>
<feature type="transmembrane region" description="Helical" evidence="2">
    <location>
        <begin position="123"/>
        <end position="141"/>
    </location>
</feature>
<dbReference type="RefSeq" id="XP_029230533.1">
    <property type="nucleotide sequence ID" value="XM_029369293.1"/>
</dbReference>
<keyword evidence="4" id="KW-1185">Reference proteome</keyword>
<dbReference type="Proteomes" id="UP000284403">
    <property type="component" value="Unassembled WGS sequence"/>
</dbReference>
<proteinExistence type="predicted"/>
<evidence type="ECO:0000256" key="1">
    <source>
        <dbReference type="SAM" id="MobiDB-lite"/>
    </source>
</evidence>
<keyword evidence="2" id="KW-0812">Transmembrane</keyword>
<protein>
    <submittedName>
        <fullName evidence="3">Uncharacterized protein</fullName>
    </submittedName>
</protein>
<evidence type="ECO:0000313" key="4">
    <source>
        <dbReference type="Proteomes" id="UP000284403"/>
    </source>
</evidence>
<dbReference type="AlphaFoldDB" id="A0A3R7M179"/>
<reference evidence="3 4" key="1">
    <citation type="journal article" date="2018" name="BMC Genomics">
        <title>Genomic comparison of Trypanosoma conorhini and Trypanosoma rangeli to Trypanosoma cruzi strains of high and low virulence.</title>
        <authorList>
            <person name="Bradwell K.R."/>
            <person name="Koparde V.N."/>
            <person name="Matveyev A.V."/>
            <person name="Serrano M.G."/>
            <person name="Alves J.M."/>
            <person name="Parikh H."/>
            <person name="Huang B."/>
            <person name="Lee V."/>
            <person name="Espinosa-Alvarez O."/>
            <person name="Ortiz P.A."/>
            <person name="Costa-Martins A.G."/>
            <person name="Teixeira M.M."/>
            <person name="Buck G.A."/>
        </authorList>
    </citation>
    <scope>NUCLEOTIDE SEQUENCE [LARGE SCALE GENOMIC DNA]</scope>
    <source>
        <strain evidence="3 4">025E</strain>
    </source>
</reference>
<keyword evidence="2" id="KW-0472">Membrane</keyword>
<gene>
    <name evidence="3" type="ORF">Tco025E_02366</name>
</gene>
<sequence>MLATAAAGSAGPVRAISGRATENGPAGSSTSSAEVADGAAYRERLIQEILSRDKEIFELKRQHELSMLRVEQNQRRVLKDQEDRGMYYEQNCNVHTFDTVSVGLYTQRNTLYHTMSVERLRNVKLLLTLLVTLLTCFYLYYRYMINPDWVYVEKPLKLIGSRVGALNDIRAHWSEQGEERMTTQSKLRE</sequence>
<organism evidence="3 4">
    <name type="scientific">Trypanosoma conorhini</name>
    <dbReference type="NCBI Taxonomy" id="83891"/>
    <lineage>
        <taxon>Eukaryota</taxon>
        <taxon>Discoba</taxon>
        <taxon>Euglenozoa</taxon>
        <taxon>Kinetoplastea</taxon>
        <taxon>Metakinetoplastina</taxon>
        <taxon>Trypanosomatida</taxon>
        <taxon>Trypanosomatidae</taxon>
        <taxon>Trypanosoma</taxon>
    </lineage>
</organism>
<evidence type="ECO:0000313" key="3">
    <source>
        <dbReference type="EMBL" id="RNF24686.1"/>
    </source>
</evidence>
<comment type="caution">
    <text evidence="3">The sequence shown here is derived from an EMBL/GenBank/DDBJ whole genome shotgun (WGS) entry which is preliminary data.</text>
</comment>
<dbReference type="GeneID" id="40315977"/>
<keyword evidence="2" id="KW-1133">Transmembrane helix</keyword>
<evidence type="ECO:0000256" key="2">
    <source>
        <dbReference type="SAM" id="Phobius"/>
    </source>
</evidence>
<dbReference type="EMBL" id="MKKU01000095">
    <property type="protein sequence ID" value="RNF24686.1"/>
    <property type="molecule type" value="Genomic_DNA"/>
</dbReference>
<dbReference type="OrthoDB" id="278078at2759"/>
<feature type="region of interest" description="Disordered" evidence="1">
    <location>
        <begin position="15"/>
        <end position="35"/>
    </location>
</feature>
<name>A0A3R7M179_9TRYP</name>